<reference evidence="2" key="1">
    <citation type="journal article" date="2022" name="G3 (Bethesda)">
        <title>High quality genome of the basidiomycete yeast Dioszegia hungarica PDD-24b-2 isolated from cloud water.</title>
        <authorList>
            <person name="Jarrige D."/>
            <person name="Haridas S."/>
            <person name="Bleykasten-Grosshans C."/>
            <person name="Joly M."/>
            <person name="Nadalig T."/>
            <person name="Sancelme M."/>
            <person name="Vuilleumier S."/>
            <person name="Grigoriev I.V."/>
            <person name="Amato P."/>
            <person name="Bringel F."/>
        </authorList>
    </citation>
    <scope>NUCLEOTIDE SEQUENCE</scope>
    <source>
        <strain evidence="2">PDD-24b-2</strain>
    </source>
</reference>
<dbReference type="Pfam" id="PF01575">
    <property type="entry name" value="MaoC_dehydratas"/>
    <property type="match status" value="1"/>
</dbReference>
<dbReference type="SUPFAM" id="SSF54637">
    <property type="entry name" value="Thioesterase/thiol ester dehydrase-isomerase"/>
    <property type="match status" value="1"/>
</dbReference>
<evidence type="ECO:0000313" key="2">
    <source>
        <dbReference type="EMBL" id="KAI9636085.1"/>
    </source>
</evidence>
<name>A0AA38H837_9TREE</name>
<evidence type="ECO:0000313" key="3">
    <source>
        <dbReference type="Proteomes" id="UP001164286"/>
    </source>
</evidence>
<comment type="caution">
    <text evidence="2">The sequence shown here is derived from an EMBL/GenBank/DDBJ whole genome shotgun (WGS) entry which is preliminary data.</text>
</comment>
<dbReference type="InterPro" id="IPR029069">
    <property type="entry name" value="HotDog_dom_sf"/>
</dbReference>
<sequence length="336" mass="36074">MGLLGLKHLGLGPKLGKVRSDGTVLLPSLSVSAPLLISEADVQAYHRAVKADNTAAPLFLLAPLAAPLVPSLMLLAANPIKPLGAVNVRNTFVFHRPDLQSGRKEDGKDLRAEAKMGGEKMLGRRMKRGVEYDTLIEVFEAGDTASPGQKRPIFSFTFTTLSLVRLPSSAPLYAGAVASASMEPAWYDDPTPLSLPTSSTPLGWASLSKDYNPIHVSPFLARLFGFKRNIAHGNLIVGIVMDRATSVPRADKGNRARAALGRLWSSDQMKPSWLVVEFKRPVFVPSSPKVRWSEGGVQVFEEAGLGRGKKAPGQAESEIRVLVDIRAGEGVNVPAV</sequence>
<dbReference type="GeneID" id="77726466"/>
<protein>
    <recommendedName>
        <fullName evidence="1">MaoC-like domain-containing protein</fullName>
    </recommendedName>
</protein>
<dbReference type="InterPro" id="IPR002539">
    <property type="entry name" value="MaoC-like_dom"/>
</dbReference>
<dbReference type="EMBL" id="JAKWFO010000005">
    <property type="protein sequence ID" value="KAI9636085.1"/>
    <property type="molecule type" value="Genomic_DNA"/>
</dbReference>
<dbReference type="CDD" id="cd03441">
    <property type="entry name" value="R_hydratase_like"/>
    <property type="match status" value="1"/>
</dbReference>
<dbReference type="PANTHER" id="PTHR43841:SF1">
    <property type="entry name" value="3-HYDROXYACYL-THIOESTER DEHYDRATASE X"/>
    <property type="match status" value="1"/>
</dbReference>
<keyword evidence="3" id="KW-1185">Reference proteome</keyword>
<feature type="domain" description="MaoC-like" evidence="1">
    <location>
        <begin position="204"/>
        <end position="242"/>
    </location>
</feature>
<accession>A0AA38H837</accession>
<dbReference type="Proteomes" id="UP001164286">
    <property type="component" value="Unassembled WGS sequence"/>
</dbReference>
<dbReference type="Gene3D" id="3.10.129.10">
    <property type="entry name" value="Hotdog Thioesterase"/>
    <property type="match status" value="1"/>
</dbReference>
<gene>
    <name evidence="2" type="ORF">MKK02DRAFT_26867</name>
</gene>
<dbReference type="AlphaFoldDB" id="A0AA38H837"/>
<dbReference type="PANTHER" id="PTHR43841">
    <property type="entry name" value="3-HYDROXYACYL-THIOESTER DEHYDRATASE HTDX-RELATED"/>
    <property type="match status" value="1"/>
</dbReference>
<evidence type="ECO:0000259" key="1">
    <source>
        <dbReference type="Pfam" id="PF01575"/>
    </source>
</evidence>
<organism evidence="2 3">
    <name type="scientific">Dioszegia hungarica</name>
    <dbReference type="NCBI Taxonomy" id="4972"/>
    <lineage>
        <taxon>Eukaryota</taxon>
        <taxon>Fungi</taxon>
        <taxon>Dikarya</taxon>
        <taxon>Basidiomycota</taxon>
        <taxon>Agaricomycotina</taxon>
        <taxon>Tremellomycetes</taxon>
        <taxon>Tremellales</taxon>
        <taxon>Bulleribasidiaceae</taxon>
        <taxon>Dioszegia</taxon>
    </lineage>
</organism>
<proteinExistence type="predicted"/>
<dbReference type="RefSeq" id="XP_052945862.1">
    <property type="nucleotide sequence ID" value="XM_053087265.1"/>
</dbReference>